<proteinExistence type="predicted"/>
<evidence type="ECO:0000256" key="1">
    <source>
        <dbReference type="SAM" id="MobiDB-lite"/>
    </source>
</evidence>
<protein>
    <submittedName>
        <fullName evidence="4">Uncharacterized protein</fullName>
    </submittedName>
</protein>
<feature type="compositionally biased region" description="Polar residues" evidence="1">
    <location>
        <begin position="741"/>
        <end position="752"/>
    </location>
</feature>
<feature type="compositionally biased region" description="Basic and acidic residues" evidence="1">
    <location>
        <begin position="680"/>
        <end position="711"/>
    </location>
</feature>
<name>A0ABN8NJC1_9CNID</name>
<feature type="chain" id="PRO_5046533567" evidence="3">
    <location>
        <begin position="31"/>
        <end position="805"/>
    </location>
</feature>
<evidence type="ECO:0000256" key="2">
    <source>
        <dbReference type="SAM" id="Phobius"/>
    </source>
</evidence>
<feature type="compositionally biased region" description="Polar residues" evidence="1">
    <location>
        <begin position="541"/>
        <end position="551"/>
    </location>
</feature>
<feature type="compositionally biased region" description="Basic and acidic residues" evidence="1">
    <location>
        <begin position="794"/>
        <end position="805"/>
    </location>
</feature>
<feature type="signal peptide" evidence="3">
    <location>
        <begin position="1"/>
        <end position="30"/>
    </location>
</feature>
<keyword evidence="2" id="KW-0472">Membrane</keyword>
<dbReference type="EMBL" id="CALNXK010000022">
    <property type="protein sequence ID" value="CAH3109548.1"/>
    <property type="molecule type" value="Genomic_DNA"/>
</dbReference>
<feature type="compositionally biased region" description="Polar residues" evidence="1">
    <location>
        <begin position="336"/>
        <end position="348"/>
    </location>
</feature>
<keyword evidence="2" id="KW-0812">Transmembrane</keyword>
<feature type="region of interest" description="Disordered" evidence="1">
    <location>
        <begin position="278"/>
        <end position="351"/>
    </location>
</feature>
<organism evidence="4 5">
    <name type="scientific">Porites lobata</name>
    <dbReference type="NCBI Taxonomy" id="104759"/>
    <lineage>
        <taxon>Eukaryota</taxon>
        <taxon>Metazoa</taxon>
        <taxon>Cnidaria</taxon>
        <taxon>Anthozoa</taxon>
        <taxon>Hexacorallia</taxon>
        <taxon>Scleractinia</taxon>
        <taxon>Fungiina</taxon>
        <taxon>Poritidae</taxon>
        <taxon>Porites</taxon>
    </lineage>
</organism>
<feature type="compositionally biased region" description="Basic and acidic residues" evidence="1">
    <location>
        <begin position="623"/>
        <end position="636"/>
    </location>
</feature>
<feature type="compositionally biased region" description="Polar residues" evidence="1">
    <location>
        <begin position="712"/>
        <end position="729"/>
    </location>
</feature>
<evidence type="ECO:0000256" key="3">
    <source>
        <dbReference type="SAM" id="SignalP"/>
    </source>
</evidence>
<comment type="caution">
    <text evidence="4">The sequence shown here is derived from an EMBL/GenBank/DDBJ whole genome shotgun (WGS) entry which is preliminary data.</text>
</comment>
<reference evidence="4 5" key="1">
    <citation type="submission" date="2022-05" db="EMBL/GenBank/DDBJ databases">
        <authorList>
            <consortium name="Genoscope - CEA"/>
            <person name="William W."/>
        </authorList>
    </citation>
    <scope>NUCLEOTIDE SEQUENCE [LARGE SCALE GENOMIC DNA]</scope>
</reference>
<dbReference type="Proteomes" id="UP001159405">
    <property type="component" value="Unassembled WGS sequence"/>
</dbReference>
<feature type="compositionally biased region" description="Basic and acidic residues" evidence="1">
    <location>
        <begin position="730"/>
        <end position="740"/>
    </location>
</feature>
<feature type="region of interest" description="Disordered" evidence="1">
    <location>
        <begin position="538"/>
        <end position="805"/>
    </location>
</feature>
<keyword evidence="5" id="KW-1185">Reference proteome</keyword>
<gene>
    <name evidence="4" type="ORF">PLOB_00018698</name>
</gene>
<feature type="compositionally biased region" description="Low complexity" evidence="1">
    <location>
        <begin position="278"/>
        <end position="335"/>
    </location>
</feature>
<evidence type="ECO:0000313" key="5">
    <source>
        <dbReference type="Proteomes" id="UP001159405"/>
    </source>
</evidence>
<feature type="transmembrane region" description="Helical" evidence="2">
    <location>
        <begin position="491"/>
        <end position="512"/>
    </location>
</feature>
<evidence type="ECO:0000313" key="4">
    <source>
        <dbReference type="EMBL" id="CAH3109548.1"/>
    </source>
</evidence>
<keyword evidence="3" id="KW-0732">Signal</keyword>
<feature type="compositionally biased region" description="Basic and acidic residues" evidence="1">
    <location>
        <begin position="581"/>
        <end position="614"/>
    </location>
</feature>
<keyword evidence="2" id="KW-1133">Transmembrane helix</keyword>
<feature type="compositionally biased region" description="Basic and acidic residues" evidence="1">
    <location>
        <begin position="663"/>
        <end position="673"/>
    </location>
</feature>
<accession>A0ABN8NJC1</accession>
<sequence length="805" mass="86166">MVIMNSGKRNRVSCMALALQMFIMLKGVESQGSTSSSSVSYASVTGHASSAPQLPSVSAAVTTSSKPLLSSTLTTTAATTGITPLPSVTLSSSSAERQVTTSYASVTGHASSAPQLPSVSAAVTSSSKPLLSSPLTTTAATTGITSLPSVTLLSSSAESQVTTSYASATGHASSAPQLPSVSVAVTTSSKSLLSSTLTTTAATPGITSPPSVTLLSSSAESQVTTSYASVIGHASSAAQLPSVSAAVTTSTKPSSVFLLSPSKRPLFSSTLATTTATPGITSSPSVTLSSSSIPQTPELTKSSPGISPSSVSSDVKPTDSTTSLTDTTPRPSPTSALLSSPNVSSTPLPQKPQKPRIYIKIFFSMPWGRFCYLTSLFKESLSRNLLEFDGVTWQYVPLERIRLYNAKEKCANKTLYYNKDAILELFIARMGEENDADWNKTTEAFELLYDYWTNKRMILLDPVFEGKVTKVVLVRDDEDKYIPEYTEAQRIGIAIGVALAILVVVLIVIYFVKRYMTTHQARPKPLDGKMVITNEHAFEETTASDLTNTASKPLETQEEMSEVPEQVVVHKQPSPIQTKKSQVDVKVEDKTPLLSEIKDYEDGKSGGETAKSDQEASETEASLEPKPEPEDFDGRPIKPPRSDSMIDAEIVLPESISQISKVLDTEEQVKNEEEGIEPGKTAEEKAEPGKNEEEGTEPGKTEEEGKEERRPSFTSSVTVNIRPEATTTSKEFDYPAKEQPPDTQTDNNNQAPTGDDDVSEDEKVKPDFGQSDSGDADPNEGAINLGFDDDEAQKEEKKKEEETKF</sequence>